<feature type="domain" description="Ubiquitin-like" evidence="1">
    <location>
        <begin position="255"/>
        <end position="330"/>
    </location>
</feature>
<evidence type="ECO:0000313" key="2">
    <source>
        <dbReference type="EMBL" id="CAF1113762.1"/>
    </source>
</evidence>
<dbReference type="AlphaFoldDB" id="A0A814Q2J2"/>
<dbReference type="InterPro" id="IPR019956">
    <property type="entry name" value="Ubiquitin_dom"/>
</dbReference>
<dbReference type="Gene3D" id="3.10.20.90">
    <property type="entry name" value="Phosphatidylinositol 3-kinase Catalytic Subunit, Chain A, domain 1"/>
    <property type="match status" value="1"/>
</dbReference>
<dbReference type="PANTHER" id="PTHR10666">
    <property type="entry name" value="UBIQUITIN"/>
    <property type="match status" value="1"/>
</dbReference>
<dbReference type="PROSITE" id="PS50053">
    <property type="entry name" value="UBIQUITIN_2"/>
    <property type="match status" value="1"/>
</dbReference>
<dbReference type="Pfam" id="PF00240">
    <property type="entry name" value="ubiquitin"/>
    <property type="match status" value="1"/>
</dbReference>
<comment type="caution">
    <text evidence="2">The sequence shown here is derived from an EMBL/GenBank/DDBJ whole genome shotgun (WGS) entry which is preliminary data.</text>
</comment>
<dbReference type="InterPro" id="IPR029071">
    <property type="entry name" value="Ubiquitin-like_domsf"/>
</dbReference>
<gene>
    <name evidence="2" type="ORF">EDS130_LOCUS20668</name>
</gene>
<dbReference type="PRINTS" id="PR00348">
    <property type="entry name" value="UBIQUITIN"/>
</dbReference>
<dbReference type="Proteomes" id="UP000663852">
    <property type="component" value="Unassembled WGS sequence"/>
</dbReference>
<evidence type="ECO:0000313" key="3">
    <source>
        <dbReference type="Proteomes" id="UP000663852"/>
    </source>
</evidence>
<dbReference type="SMART" id="SM00213">
    <property type="entry name" value="UBQ"/>
    <property type="match status" value="1"/>
</dbReference>
<accession>A0A814Q2J2</accession>
<name>A0A814Q2J2_ADIRI</name>
<dbReference type="InterPro" id="IPR050158">
    <property type="entry name" value="Ubiquitin_ubiquitin-like"/>
</dbReference>
<dbReference type="SUPFAM" id="SSF54236">
    <property type="entry name" value="Ubiquitin-like"/>
    <property type="match status" value="1"/>
</dbReference>
<protein>
    <recommendedName>
        <fullName evidence="1">Ubiquitin-like domain-containing protein</fullName>
    </recommendedName>
</protein>
<dbReference type="OrthoDB" id="428577at2759"/>
<proteinExistence type="predicted"/>
<reference evidence="2" key="1">
    <citation type="submission" date="2021-02" db="EMBL/GenBank/DDBJ databases">
        <authorList>
            <person name="Nowell W R."/>
        </authorList>
    </citation>
    <scope>NUCLEOTIDE SEQUENCE</scope>
</reference>
<organism evidence="2 3">
    <name type="scientific">Adineta ricciae</name>
    <name type="common">Rotifer</name>
    <dbReference type="NCBI Taxonomy" id="249248"/>
    <lineage>
        <taxon>Eukaryota</taxon>
        <taxon>Metazoa</taxon>
        <taxon>Spiralia</taxon>
        <taxon>Gnathifera</taxon>
        <taxon>Rotifera</taxon>
        <taxon>Eurotatoria</taxon>
        <taxon>Bdelloidea</taxon>
        <taxon>Adinetida</taxon>
        <taxon>Adinetidae</taxon>
        <taxon>Adineta</taxon>
    </lineage>
</organism>
<dbReference type="EMBL" id="CAJNOJ010000102">
    <property type="protein sequence ID" value="CAF1113762.1"/>
    <property type="molecule type" value="Genomic_DNA"/>
</dbReference>
<evidence type="ECO:0000259" key="1">
    <source>
        <dbReference type="PROSITE" id="PS50053"/>
    </source>
</evidence>
<dbReference type="InterPro" id="IPR000626">
    <property type="entry name" value="Ubiquitin-like_dom"/>
</dbReference>
<sequence length="571" mass="66007">MVHFCFVTKYQFLDFQLQRKRGNMANTEVLSTIPDSFVYEDLVSQVQTIQNQMNDFEKLLAQRWQNNKKDMRDEIEYHSFTFIDPYGNEMIEEHMDHEPMNSVIQNFTRAYVPKYLKNWIYIGTLTGSGLSALDDCDLKSTMSNFVHDVQFIAYGEITIWFGRYDTLPPQKFVVKVLLKDTLEEIKTRIRDQCRVTNFELRFSERSEARTLTAENWNSGIALKPEDTILSRRLYQDNYIIMAKVIQTASSSDNAYNLFVQTLTGRKLSLIVTAMTDVTDVKQMVQDIEGIPPDHQRFIYAGKQLEDGRKLSDYHIPNEAVIHLVLSLRGGMYHFTSGRQDFSQLPSSCENAIRNVLSFETKDTDDYQQLSSADLQEYILQANVVLTSLHGKIKAIYAPSNLPNLRNMILPAPIDDAQDDETSTQKQLRVYRLLERQTLKQLLIKEEQLRLAPQTQQLLASIQDRTDIDWMDVIAQLQTTLVKETIGEDATENEIQHALTIFRSAHQIYADDQEFQNLSLYVRHNRARLGHLKLADQAPDVQLLDLNNHFHSLLSHCHSPHRPLLIIAGSYT</sequence>